<comment type="caution">
    <text evidence="13">The sequence shown here is derived from an EMBL/GenBank/DDBJ whole genome shotgun (WGS) entry which is preliminary data.</text>
</comment>
<feature type="domain" description="TonB-dependent receptor plug" evidence="12">
    <location>
        <begin position="142"/>
        <end position="247"/>
    </location>
</feature>
<keyword evidence="4 8" id="KW-0812">Transmembrane</keyword>
<sequence>MKINLLKITGLSAAIILLNGPAFSMNSEWEGASGFLKGNKLWQQVQTQKVITGTVVDDKNSPAPGVSIKNQTSGKTTVSDGNGKFSIEANVGDILSFAFIGYGTQNVTVGAQNSLSIKLAVSADTKLDDVVVVGYGTQKRGEITSAVATVKSEDFNQGGSRSPLDLIQGKVAGLSITRTGGNNPNSSAAVQLRGIVSITGSATPLIVIDGIPGGNLDLLQQDDIESFDVLKDGSAAAIYGTRANAGVILITTKKGKGGDPTYDYNTYFSRDYVAKKPDFLTAEEFIARSPSNNLGANTDMYDLLLNKENITQYHNFAATGGTPKSNYRASLFYNDLQGISKENGRKNYGARLNLNQKGLKDRLSMQTNLAANFNNANLLGGSDGDFEQSVQRNPTAPVYNPDRSFTQTTAFNNYNPLARITQELSKRDQQTFSGDTKFTLEVIDGLKISAFGALIRDTYNDRSYRDRASYSSNQTYQGTGYASKANRQDKTYTFESTIDYNKVFNNDHSISAVVGYSYQYFTREDFNLNNSGFITDAFQDWNIGAGNAITNVTLPRPGIGSFKEDNTLISLLGRVNYAYQGKYLLSVSARREGSSRFGANNKWGTFPAASIGWVITKESFMEQFKWVNNLKVRAGYGVTGNQGIPNYQSLITLSTGGPYLQDGKWVQTYGPSRNPNPDLRWEKKKEFNIGLEFGFLNNRLGGSIDYYTRKTTDLLLSYNAQVPAFVNSTIYTNVGSISNKGLEIAINAIPIQTKDFQWSTDVLFSTNENNLSSLSNDVFKATFLEYGGLPSPGNLGNTIRAVEGQPLGNFYGRRFAGIDALGKWQFYKKDGSITNSAGINNEDLTVIGNGIPKYYASMSNTFKYKNLDLTIFFRGKFGYDILNVQDMFFGNIAWLPNNVLRSAIDKNAALKDSPQFSDYYLESGNFVKLDNITLGYNFKLKTSYIRNLRLYASGRNIATFTNYSGLDPELQDTGLTVGIDNRGFYPRTKTYTLGLQVGF</sequence>
<dbReference type="InterPro" id="IPR012910">
    <property type="entry name" value="Plug_dom"/>
</dbReference>
<evidence type="ECO:0000256" key="2">
    <source>
        <dbReference type="ARBA" id="ARBA00022448"/>
    </source>
</evidence>
<evidence type="ECO:0000256" key="4">
    <source>
        <dbReference type="ARBA" id="ARBA00022692"/>
    </source>
</evidence>
<evidence type="ECO:0000256" key="7">
    <source>
        <dbReference type="ARBA" id="ARBA00023237"/>
    </source>
</evidence>
<dbReference type="Pfam" id="PF00593">
    <property type="entry name" value="TonB_dep_Rec_b-barrel"/>
    <property type="match status" value="1"/>
</dbReference>
<feature type="domain" description="TonB-dependent receptor-like beta-barrel" evidence="11">
    <location>
        <begin position="405"/>
        <end position="957"/>
    </location>
</feature>
<keyword evidence="14" id="KW-1185">Reference proteome</keyword>
<dbReference type="SUPFAM" id="SSF56935">
    <property type="entry name" value="Porins"/>
    <property type="match status" value="1"/>
</dbReference>
<dbReference type="Pfam" id="PF07715">
    <property type="entry name" value="Plug"/>
    <property type="match status" value="1"/>
</dbReference>
<keyword evidence="13" id="KW-0675">Receptor</keyword>
<keyword evidence="5 9" id="KW-0798">TonB box</keyword>
<evidence type="ECO:0000313" key="14">
    <source>
        <dbReference type="Proteomes" id="UP000274046"/>
    </source>
</evidence>
<evidence type="ECO:0000259" key="11">
    <source>
        <dbReference type="Pfam" id="PF00593"/>
    </source>
</evidence>
<dbReference type="Gene3D" id="2.170.130.10">
    <property type="entry name" value="TonB-dependent receptor, plug domain"/>
    <property type="match status" value="1"/>
</dbReference>
<keyword evidence="10" id="KW-0732">Signal</keyword>
<dbReference type="InterPro" id="IPR000531">
    <property type="entry name" value="Beta-barrel_TonB"/>
</dbReference>
<evidence type="ECO:0000256" key="9">
    <source>
        <dbReference type="RuleBase" id="RU003357"/>
    </source>
</evidence>
<accession>A0A3N0C140</accession>
<dbReference type="RefSeq" id="WP_123204640.1">
    <property type="nucleotide sequence ID" value="NZ_RBEE01000005.1"/>
</dbReference>
<keyword evidence="2 8" id="KW-0813">Transport</keyword>
<proteinExistence type="inferred from homology"/>
<evidence type="ECO:0000256" key="1">
    <source>
        <dbReference type="ARBA" id="ARBA00004571"/>
    </source>
</evidence>
<keyword evidence="7 8" id="KW-0998">Cell outer membrane</keyword>
<dbReference type="AlphaFoldDB" id="A0A3N0C140"/>
<evidence type="ECO:0000256" key="10">
    <source>
        <dbReference type="SAM" id="SignalP"/>
    </source>
</evidence>
<comment type="similarity">
    <text evidence="8 9">Belongs to the TonB-dependent receptor family.</text>
</comment>
<feature type="chain" id="PRO_5018213908" evidence="10">
    <location>
        <begin position="25"/>
        <end position="999"/>
    </location>
</feature>
<evidence type="ECO:0000256" key="8">
    <source>
        <dbReference type="PROSITE-ProRule" id="PRU01360"/>
    </source>
</evidence>
<evidence type="ECO:0000256" key="5">
    <source>
        <dbReference type="ARBA" id="ARBA00023077"/>
    </source>
</evidence>
<keyword evidence="3 8" id="KW-1134">Transmembrane beta strand</keyword>
<reference evidence="13 14" key="1">
    <citation type="submission" date="2018-10" db="EMBL/GenBank/DDBJ databases">
        <title>Genome sequencing of Pedobacter jejuensis TNB23.</title>
        <authorList>
            <person name="Cho Y.-J."/>
            <person name="Cho A."/>
            <person name="Kim O.-S."/>
        </authorList>
    </citation>
    <scope>NUCLEOTIDE SEQUENCE [LARGE SCALE GENOMIC DNA]</scope>
    <source>
        <strain evidence="13 14">TNB23</strain>
    </source>
</reference>
<evidence type="ECO:0000256" key="3">
    <source>
        <dbReference type="ARBA" id="ARBA00022452"/>
    </source>
</evidence>
<dbReference type="InterPro" id="IPR039426">
    <property type="entry name" value="TonB-dep_rcpt-like"/>
</dbReference>
<name>A0A3N0C140_9SPHI</name>
<dbReference type="NCBIfam" id="TIGR04057">
    <property type="entry name" value="SusC_RagA_signa"/>
    <property type="match status" value="1"/>
</dbReference>
<comment type="subcellular location">
    <subcellularLocation>
        <location evidence="1 8">Cell outer membrane</location>
        <topology evidence="1 8">Multi-pass membrane protein</topology>
    </subcellularLocation>
</comment>
<dbReference type="Pfam" id="PF13715">
    <property type="entry name" value="CarbopepD_reg_2"/>
    <property type="match status" value="1"/>
</dbReference>
<dbReference type="GO" id="GO:0009279">
    <property type="term" value="C:cell outer membrane"/>
    <property type="evidence" value="ECO:0007669"/>
    <property type="project" value="UniProtKB-SubCell"/>
</dbReference>
<evidence type="ECO:0000313" key="13">
    <source>
        <dbReference type="EMBL" id="RNL55535.1"/>
    </source>
</evidence>
<organism evidence="13 14">
    <name type="scientific">Pedobacter jejuensis</name>
    <dbReference type="NCBI Taxonomy" id="1268550"/>
    <lineage>
        <taxon>Bacteria</taxon>
        <taxon>Pseudomonadati</taxon>
        <taxon>Bacteroidota</taxon>
        <taxon>Sphingobacteriia</taxon>
        <taxon>Sphingobacteriales</taxon>
        <taxon>Sphingobacteriaceae</taxon>
        <taxon>Pedobacter</taxon>
    </lineage>
</organism>
<protein>
    <submittedName>
        <fullName evidence="13">TonB-dependent receptor</fullName>
    </submittedName>
</protein>
<dbReference type="InterPro" id="IPR036942">
    <property type="entry name" value="Beta-barrel_TonB_sf"/>
</dbReference>
<gene>
    <name evidence="13" type="ORF">D7004_04285</name>
</gene>
<dbReference type="InterPro" id="IPR037066">
    <property type="entry name" value="Plug_dom_sf"/>
</dbReference>
<feature type="signal peptide" evidence="10">
    <location>
        <begin position="1"/>
        <end position="24"/>
    </location>
</feature>
<dbReference type="OrthoDB" id="9768177at2"/>
<dbReference type="NCBIfam" id="TIGR04056">
    <property type="entry name" value="OMP_RagA_SusC"/>
    <property type="match status" value="1"/>
</dbReference>
<dbReference type="PROSITE" id="PS52016">
    <property type="entry name" value="TONB_DEPENDENT_REC_3"/>
    <property type="match status" value="1"/>
</dbReference>
<evidence type="ECO:0000259" key="12">
    <source>
        <dbReference type="Pfam" id="PF07715"/>
    </source>
</evidence>
<dbReference type="InterPro" id="IPR023997">
    <property type="entry name" value="TonB-dep_OMP_SusC/RagA_CS"/>
</dbReference>
<dbReference type="Proteomes" id="UP000274046">
    <property type="component" value="Unassembled WGS sequence"/>
</dbReference>
<dbReference type="InterPro" id="IPR008969">
    <property type="entry name" value="CarboxyPept-like_regulatory"/>
</dbReference>
<dbReference type="EMBL" id="RBEE01000005">
    <property type="protein sequence ID" value="RNL55535.1"/>
    <property type="molecule type" value="Genomic_DNA"/>
</dbReference>
<dbReference type="SUPFAM" id="SSF49464">
    <property type="entry name" value="Carboxypeptidase regulatory domain-like"/>
    <property type="match status" value="1"/>
</dbReference>
<evidence type="ECO:0000256" key="6">
    <source>
        <dbReference type="ARBA" id="ARBA00023136"/>
    </source>
</evidence>
<keyword evidence="6 8" id="KW-0472">Membrane</keyword>
<dbReference type="Gene3D" id="2.40.170.20">
    <property type="entry name" value="TonB-dependent receptor, beta-barrel domain"/>
    <property type="match status" value="1"/>
</dbReference>
<dbReference type="InterPro" id="IPR023996">
    <property type="entry name" value="TonB-dep_OMP_SusC/RagA"/>
</dbReference>